<dbReference type="AlphaFoldDB" id="A0A1F7JF97"/>
<gene>
    <name evidence="2" type="ORF">A3B56_01610</name>
</gene>
<proteinExistence type="predicted"/>
<organism evidence="2 3">
    <name type="scientific">Candidatus Roizmanbacteria bacterium RIFCSPLOWO2_01_FULL_45_11</name>
    <dbReference type="NCBI Taxonomy" id="1802070"/>
    <lineage>
        <taxon>Bacteria</taxon>
        <taxon>Candidatus Roizmaniibacteriota</taxon>
    </lineage>
</organism>
<dbReference type="InterPro" id="IPR009061">
    <property type="entry name" value="DNA-bd_dom_put_sf"/>
</dbReference>
<evidence type="ECO:0000259" key="1">
    <source>
        <dbReference type="Pfam" id="PF12728"/>
    </source>
</evidence>
<sequence length="61" mass="6980">MTQDIDLLNVQQASKLIGVSPKTIRRWAQTKKIRGLKVGTRGDWRFTKEDLLKMVKVSQPA</sequence>
<dbReference type="GO" id="GO:0003677">
    <property type="term" value="F:DNA binding"/>
    <property type="evidence" value="ECO:0007669"/>
    <property type="project" value="InterPro"/>
</dbReference>
<dbReference type="Gene3D" id="1.10.1660.10">
    <property type="match status" value="1"/>
</dbReference>
<dbReference type="InterPro" id="IPR041657">
    <property type="entry name" value="HTH_17"/>
</dbReference>
<evidence type="ECO:0000313" key="2">
    <source>
        <dbReference type="EMBL" id="OGK54277.1"/>
    </source>
</evidence>
<name>A0A1F7JF97_9BACT</name>
<accession>A0A1F7JF97</accession>
<dbReference type="SUPFAM" id="SSF46955">
    <property type="entry name" value="Putative DNA-binding domain"/>
    <property type="match status" value="1"/>
</dbReference>
<comment type="caution">
    <text evidence="2">The sequence shown here is derived from an EMBL/GenBank/DDBJ whole genome shotgun (WGS) entry which is preliminary data.</text>
</comment>
<dbReference type="InterPro" id="IPR010093">
    <property type="entry name" value="SinI_DNA-bd"/>
</dbReference>
<protein>
    <recommendedName>
        <fullName evidence="1">Helix-turn-helix domain-containing protein</fullName>
    </recommendedName>
</protein>
<dbReference type="Pfam" id="PF12728">
    <property type="entry name" value="HTH_17"/>
    <property type="match status" value="1"/>
</dbReference>
<evidence type="ECO:0000313" key="3">
    <source>
        <dbReference type="Proteomes" id="UP000178486"/>
    </source>
</evidence>
<feature type="domain" description="Helix-turn-helix" evidence="1">
    <location>
        <begin position="7"/>
        <end position="54"/>
    </location>
</feature>
<dbReference type="Proteomes" id="UP000178486">
    <property type="component" value="Unassembled WGS sequence"/>
</dbReference>
<reference evidence="2 3" key="1">
    <citation type="journal article" date="2016" name="Nat. Commun.">
        <title>Thousands of microbial genomes shed light on interconnected biogeochemical processes in an aquifer system.</title>
        <authorList>
            <person name="Anantharaman K."/>
            <person name="Brown C.T."/>
            <person name="Hug L.A."/>
            <person name="Sharon I."/>
            <person name="Castelle C.J."/>
            <person name="Probst A.J."/>
            <person name="Thomas B.C."/>
            <person name="Singh A."/>
            <person name="Wilkins M.J."/>
            <person name="Karaoz U."/>
            <person name="Brodie E.L."/>
            <person name="Williams K.H."/>
            <person name="Hubbard S.S."/>
            <person name="Banfield J.F."/>
        </authorList>
    </citation>
    <scope>NUCLEOTIDE SEQUENCE [LARGE SCALE GENOMIC DNA]</scope>
</reference>
<dbReference type="NCBIfam" id="TIGR01764">
    <property type="entry name" value="excise"/>
    <property type="match status" value="1"/>
</dbReference>
<dbReference type="EMBL" id="MGAU01000034">
    <property type="protein sequence ID" value="OGK54277.1"/>
    <property type="molecule type" value="Genomic_DNA"/>
</dbReference>